<name>B0C5G2_ACAM1</name>
<dbReference type="HOGENOM" id="CLU_1665600_0_0_3"/>
<accession>B0C5G2</accession>
<keyword evidence="1" id="KW-0472">Membrane</keyword>
<dbReference type="RefSeq" id="WP_012162997.1">
    <property type="nucleotide sequence ID" value="NC_009925.1"/>
</dbReference>
<sequence>MRIIDHNNEKLVIQYYPIHSWVFFSAFILLGLIGLFLPANSADELLVGHIAAGAILGLCIIFICVFDSVKINTWSFNKRDGILTVNKMGLLGPSSHDYLLKEIYKVDIEQESDQIFYGIKLILLNRKTLHLCGDNSLSIEKAQQGVRLIQSFLHIKHQ</sequence>
<feature type="transmembrane region" description="Helical" evidence="1">
    <location>
        <begin position="21"/>
        <end position="39"/>
    </location>
</feature>
<protein>
    <submittedName>
        <fullName evidence="2">Uncharacterized protein</fullName>
    </submittedName>
</protein>
<evidence type="ECO:0000256" key="1">
    <source>
        <dbReference type="SAM" id="Phobius"/>
    </source>
</evidence>
<dbReference type="AlphaFoldDB" id="B0C5G2"/>
<gene>
    <name evidence="2" type="ordered locus">AM1_2530</name>
</gene>
<keyword evidence="3" id="KW-1185">Reference proteome</keyword>
<keyword evidence="1" id="KW-1133">Transmembrane helix</keyword>
<reference evidence="2 3" key="1">
    <citation type="journal article" date="2008" name="Proc. Natl. Acad. Sci. U.S.A.">
        <title>Niche adaptation and genome expansion in the chlorophyll d-producing cyanobacterium Acaryochloris marina.</title>
        <authorList>
            <person name="Swingley W.D."/>
            <person name="Chen M."/>
            <person name="Cheung P.C."/>
            <person name="Conrad A.L."/>
            <person name="Dejesa L.C."/>
            <person name="Hao J."/>
            <person name="Honchak B.M."/>
            <person name="Karbach L.E."/>
            <person name="Kurdoglu A."/>
            <person name="Lahiri S."/>
            <person name="Mastrian S.D."/>
            <person name="Miyashita H."/>
            <person name="Page L."/>
            <person name="Ramakrishna P."/>
            <person name="Satoh S."/>
            <person name="Sattley W.M."/>
            <person name="Shimada Y."/>
            <person name="Taylor H.L."/>
            <person name="Tomo T."/>
            <person name="Tsuchiya T."/>
            <person name="Wang Z.T."/>
            <person name="Raymond J."/>
            <person name="Mimuro M."/>
            <person name="Blankenship R.E."/>
            <person name="Touchman J.W."/>
        </authorList>
    </citation>
    <scope>NUCLEOTIDE SEQUENCE [LARGE SCALE GENOMIC DNA]</scope>
    <source>
        <strain evidence="3">MBIC 11017</strain>
    </source>
</reference>
<evidence type="ECO:0000313" key="3">
    <source>
        <dbReference type="Proteomes" id="UP000000268"/>
    </source>
</evidence>
<keyword evidence="1" id="KW-0812">Transmembrane</keyword>
<proteinExistence type="predicted"/>
<dbReference type="EMBL" id="CP000828">
    <property type="protein sequence ID" value="ABW27538.1"/>
    <property type="molecule type" value="Genomic_DNA"/>
</dbReference>
<dbReference type="Proteomes" id="UP000000268">
    <property type="component" value="Chromosome"/>
</dbReference>
<dbReference type="KEGG" id="amr:AM1_2530"/>
<evidence type="ECO:0000313" key="2">
    <source>
        <dbReference type="EMBL" id="ABW27538.1"/>
    </source>
</evidence>
<organism evidence="2 3">
    <name type="scientific">Acaryochloris marina (strain MBIC 11017)</name>
    <dbReference type="NCBI Taxonomy" id="329726"/>
    <lineage>
        <taxon>Bacteria</taxon>
        <taxon>Bacillati</taxon>
        <taxon>Cyanobacteriota</taxon>
        <taxon>Cyanophyceae</taxon>
        <taxon>Acaryochloridales</taxon>
        <taxon>Acaryochloridaceae</taxon>
        <taxon>Acaryochloris</taxon>
    </lineage>
</organism>
<feature type="transmembrane region" description="Helical" evidence="1">
    <location>
        <begin position="45"/>
        <end position="69"/>
    </location>
</feature>